<proteinExistence type="predicted"/>
<accession>A0ABZ2F3E4</accession>
<name>A0ABZ2F3E4_METCP</name>
<dbReference type="Proteomes" id="UP001359308">
    <property type="component" value="Chromosome"/>
</dbReference>
<organism evidence="1 2">
    <name type="scientific">Methylococcus capsulatus</name>
    <dbReference type="NCBI Taxonomy" id="414"/>
    <lineage>
        <taxon>Bacteria</taxon>
        <taxon>Pseudomonadati</taxon>
        <taxon>Pseudomonadota</taxon>
        <taxon>Gammaproteobacteria</taxon>
        <taxon>Methylococcales</taxon>
        <taxon>Methylococcaceae</taxon>
        <taxon>Methylococcus</taxon>
    </lineage>
</organism>
<dbReference type="EMBL" id="CP104311">
    <property type="protein sequence ID" value="WWF00813.1"/>
    <property type="molecule type" value="Genomic_DNA"/>
</dbReference>
<keyword evidence="2" id="KW-1185">Reference proteome</keyword>
<sequence>MSQSTWRCTRCRAGNRARSGWRACARAAQLAARAGEARTGADAALEDFTRKLRAVPACLRKTLTYDQGKEMARPLELTGRTGV</sequence>
<dbReference type="RefSeq" id="WP_232470209.1">
    <property type="nucleotide sequence ID" value="NZ_CP104311.1"/>
</dbReference>
<gene>
    <name evidence="1" type="ORF">N4J17_09995</name>
</gene>
<evidence type="ECO:0008006" key="3">
    <source>
        <dbReference type="Google" id="ProtNLM"/>
    </source>
</evidence>
<evidence type="ECO:0000313" key="1">
    <source>
        <dbReference type="EMBL" id="WWF00813.1"/>
    </source>
</evidence>
<reference evidence="1 2" key="1">
    <citation type="submission" date="2022-09" db="EMBL/GenBank/DDBJ databases">
        <authorList>
            <person name="Giprobiosintez L."/>
        </authorList>
    </citation>
    <scope>NUCLEOTIDE SEQUENCE [LARGE SCALE GENOMIC DNA]</scope>
    <source>
        <strain evidence="2">VKPM-B-12549 (GBS-15)</strain>
    </source>
</reference>
<protein>
    <recommendedName>
        <fullName evidence="3">Transposase</fullName>
    </recommendedName>
</protein>
<evidence type="ECO:0000313" key="2">
    <source>
        <dbReference type="Proteomes" id="UP001359308"/>
    </source>
</evidence>